<dbReference type="InterPro" id="IPR003440">
    <property type="entry name" value="Glyco_trans_48_dom"/>
</dbReference>
<organism evidence="12 13">
    <name type="scientific">Hibiscus syriacus</name>
    <name type="common">Rose of Sharon</name>
    <dbReference type="NCBI Taxonomy" id="106335"/>
    <lineage>
        <taxon>Eukaryota</taxon>
        <taxon>Viridiplantae</taxon>
        <taxon>Streptophyta</taxon>
        <taxon>Embryophyta</taxon>
        <taxon>Tracheophyta</taxon>
        <taxon>Spermatophyta</taxon>
        <taxon>Magnoliopsida</taxon>
        <taxon>eudicotyledons</taxon>
        <taxon>Gunneridae</taxon>
        <taxon>Pentapetalae</taxon>
        <taxon>rosids</taxon>
        <taxon>malvids</taxon>
        <taxon>Malvales</taxon>
        <taxon>Malvaceae</taxon>
        <taxon>Malvoideae</taxon>
        <taxon>Hibiscus</taxon>
    </lineage>
</organism>
<evidence type="ECO:0000256" key="7">
    <source>
        <dbReference type="ARBA" id="ARBA00022989"/>
    </source>
</evidence>
<keyword evidence="8 10" id="KW-0472">Membrane</keyword>
<keyword evidence="4" id="KW-0328">Glycosyltransferase</keyword>
<proteinExistence type="inferred from homology"/>
<dbReference type="Pfam" id="PF14288">
    <property type="entry name" value="FKS1_dom1"/>
    <property type="match status" value="1"/>
</dbReference>
<name>A0A6A2WJJ2_HIBSY</name>
<dbReference type="GO" id="GO:0000148">
    <property type="term" value="C:1,3-beta-D-glucan synthase complex"/>
    <property type="evidence" value="ECO:0007669"/>
    <property type="project" value="InterPro"/>
</dbReference>
<evidence type="ECO:0000313" key="12">
    <source>
        <dbReference type="EMBL" id="KAE8659712.1"/>
    </source>
</evidence>
<keyword evidence="5" id="KW-0808">Transferase</keyword>
<sequence length="1294" mass="149606">MSALRQRPVPTRAAASAVYARSLQHIPVHDLLDDHPSLLYPEVCAVAAALLRPILNLPKPPFVTLAPNMDLMGWLGVSFGFQNDNVRNQREKLVLLLANCQMRLQRTPTNSTAASSKVSARSYSITTLRGALFFASNPTSTPARRVNNYDPTRELLYVSLYLLNWGEAANLRFCPELLCYIYHHMAMELTKFFDQHIDEFTGRPFVPSISGDCAFLKCIVMPFYQTIKTEVESSRNGTALHSAWRNYDDINEYLWSRRCFKTLKWPINSGCNFFDTVPKFERVGKTGEEVSLGSFGGKGYSGRAVNVFYARIWSQKNGDRWWSPAANQRIVTFLEAIFVYVIPELLSLLFFVIPWVRNWIEGLDWMIISWLTWWFHSRIFVGRGLREDKAPGCSNKGSFESFKYLQIWYSVFSSFVGATNGLFSHLGEIRNMEQLRLRFQFFASAMQFNLMPEDQLLTPKATLVKKLREAIHRLQLRYGLGQPYKMESSQVEARRFTMIWNEIITTLREEALISDREVELMELPPNCWNIRANELADAPDMWLWVKILKNEYGRCSVIEAYDKVKHNGKLTATFKMTVLQKIHAKITKKSIHKLMEEGLAPKNKTADEGLLFENAINIPGAEDRRRIAFFSNSIFMIMPRAPNVEKMMAFSVLTPYYDEDVLYKKEMLQDENEDGISTLCYLQKIYEDDWRNFMEQMRREGMDDDDDIWREKLRDLRLWASYRGQTLSHTVRGMMYYYRALKTLCYVDSASEMDIRMGTQEIASHHSLNRNRGAIDGTNPPTAKTEVAKGGSHAEEILFLMKNNEALRVAYVDEVEYYSVLVKYDQKLQRGDAVQTIDMNQDNYFEETQKMRNLLEEFKMNHGIRKPTILGARENVFTGSVSSLTLFMSAEETSFVTLGQRVLANPLKVGKGRDVGLNQISMFEAKVASGNGEQVLSRDVYRLGHRLDFFRMLSFYYSFVRHYFNTMMVVLTVYTFLWGRLYISLIGVERHAKNQSISNEALGTILNQQFIIQLASFIFFHLLYGNTDPFLWTILHGGAKYRATGRGFVVEHKSCVENYRLYARSHFVKAIELGVILAVYASYNPLAKDSFVNIAMTISSWFLVVSWMMSPFVLNPSGFDWLKTVNDFDDFMNWVCCRVGALAEANKIWEWWYEEQDHLRTTGLWGKLLEIILDLRFFFFQYGIVYQLSIANHRTSVGVYLLSWMYMIVAVGIYVIIVYAQDKYAAKQHIYYRVVQLVVVILVILVIVLLLEFTSFKFIDLVTSLIAFIPTGWGMISIAQVVRPFLQSTVAWRL</sequence>
<dbReference type="Proteomes" id="UP000436088">
    <property type="component" value="Unassembled WGS sequence"/>
</dbReference>
<comment type="subcellular location">
    <subcellularLocation>
        <location evidence="1">Membrane</location>
        <topology evidence="1">Multi-pass membrane protein</topology>
    </subcellularLocation>
</comment>
<dbReference type="EC" id="2.4.1.34" evidence="3"/>
<reference evidence="12" key="1">
    <citation type="submission" date="2019-09" db="EMBL/GenBank/DDBJ databases">
        <title>Draft genome information of white flower Hibiscus syriacus.</title>
        <authorList>
            <person name="Kim Y.-M."/>
        </authorList>
    </citation>
    <scope>NUCLEOTIDE SEQUENCE [LARGE SCALE GENOMIC DNA]</scope>
    <source>
        <strain evidence="12">YM2019G1</strain>
    </source>
</reference>
<feature type="transmembrane region" description="Helical" evidence="10">
    <location>
        <begin position="1258"/>
        <end position="1282"/>
    </location>
</feature>
<keyword evidence="6 10" id="KW-0812">Transmembrane</keyword>
<dbReference type="GO" id="GO:0003843">
    <property type="term" value="F:1,3-beta-D-glucan synthase activity"/>
    <property type="evidence" value="ECO:0007669"/>
    <property type="project" value="UniProtKB-EC"/>
</dbReference>
<feature type="transmembrane region" description="Helical" evidence="10">
    <location>
        <begin position="1164"/>
        <end position="1185"/>
    </location>
</feature>
<dbReference type="GO" id="GO:0006075">
    <property type="term" value="P:(1-&gt;3)-beta-D-glucan biosynthetic process"/>
    <property type="evidence" value="ECO:0007669"/>
    <property type="project" value="InterPro"/>
</dbReference>
<evidence type="ECO:0000256" key="10">
    <source>
        <dbReference type="SAM" id="Phobius"/>
    </source>
</evidence>
<accession>A0A6A2WJJ2</accession>
<feature type="domain" description="1,3-beta-glucan synthase component FKS1-like" evidence="11">
    <location>
        <begin position="152"/>
        <end position="268"/>
    </location>
</feature>
<dbReference type="InterPro" id="IPR026899">
    <property type="entry name" value="FKS1-like_dom1"/>
</dbReference>
<feature type="transmembrane region" description="Helical" evidence="10">
    <location>
        <begin position="1230"/>
        <end position="1251"/>
    </location>
</feature>
<evidence type="ECO:0000313" key="13">
    <source>
        <dbReference type="Proteomes" id="UP000436088"/>
    </source>
</evidence>
<dbReference type="PANTHER" id="PTHR12741:SF102">
    <property type="entry name" value="CALLOSE SYNTHASE 11"/>
    <property type="match status" value="1"/>
</dbReference>
<evidence type="ECO:0000256" key="8">
    <source>
        <dbReference type="ARBA" id="ARBA00023136"/>
    </source>
</evidence>
<evidence type="ECO:0000259" key="11">
    <source>
        <dbReference type="SMART" id="SM01205"/>
    </source>
</evidence>
<dbReference type="GO" id="GO:0071555">
    <property type="term" value="P:cell wall organization"/>
    <property type="evidence" value="ECO:0007669"/>
    <property type="project" value="UniProtKB-KW"/>
</dbReference>
<comment type="caution">
    <text evidence="12">The sequence shown here is derived from an EMBL/GenBank/DDBJ whole genome shotgun (WGS) entry which is preliminary data.</text>
</comment>
<dbReference type="PANTHER" id="PTHR12741">
    <property type="entry name" value="LYST-INTERACTING PROTEIN LIP5 DOPAMINE RESPONSIVE PROTEIN DRG-1"/>
    <property type="match status" value="1"/>
</dbReference>
<evidence type="ECO:0000256" key="9">
    <source>
        <dbReference type="ARBA" id="ARBA00047777"/>
    </source>
</evidence>
<evidence type="ECO:0000256" key="4">
    <source>
        <dbReference type="ARBA" id="ARBA00022676"/>
    </source>
</evidence>
<evidence type="ECO:0000256" key="2">
    <source>
        <dbReference type="ARBA" id="ARBA00009040"/>
    </source>
</evidence>
<feature type="transmembrane region" description="Helical" evidence="10">
    <location>
        <begin position="1197"/>
        <end position="1218"/>
    </location>
</feature>
<comment type="similarity">
    <text evidence="2">Belongs to the glycosyltransferase 48 family.</text>
</comment>
<keyword evidence="13" id="KW-1185">Reference proteome</keyword>
<keyword evidence="7 10" id="KW-1133">Transmembrane helix</keyword>
<feature type="transmembrane region" description="Helical" evidence="10">
    <location>
        <begin position="1004"/>
        <end position="1024"/>
    </location>
</feature>
<dbReference type="SMART" id="SM01205">
    <property type="entry name" value="FKS1_dom1"/>
    <property type="match status" value="1"/>
</dbReference>
<comment type="catalytic activity">
    <reaction evidence="9">
        <text>[(1-&gt;3)-beta-D-glucosyl](n) + UDP-alpha-D-glucose = [(1-&gt;3)-beta-D-glucosyl](n+1) + UDP + H(+)</text>
        <dbReference type="Rhea" id="RHEA:21476"/>
        <dbReference type="Rhea" id="RHEA-COMP:11146"/>
        <dbReference type="Rhea" id="RHEA-COMP:14303"/>
        <dbReference type="ChEBI" id="CHEBI:15378"/>
        <dbReference type="ChEBI" id="CHEBI:37671"/>
        <dbReference type="ChEBI" id="CHEBI:58223"/>
        <dbReference type="ChEBI" id="CHEBI:58885"/>
        <dbReference type="EC" id="2.4.1.34"/>
    </reaction>
</comment>
<dbReference type="GO" id="GO:0005886">
    <property type="term" value="C:plasma membrane"/>
    <property type="evidence" value="ECO:0007669"/>
    <property type="project" value="UniProtKB-SubCell"/>
</dbReference>
<protein>
    <recommendedName>
        <fullName evidence="3">1,3-beta-glucan synthase</fullName>
        <ecNumber evidence="3">2.4.1.34</ecNumber>
    </recommendedName>
</protein>
<dbReference type="EMBL" id="VEPZ02001737">
    <property type="protein sequence ID" value="KAE8659712.1"/>
    <property type="molecule type" value="Genomic_DNA"/>
</dbReference>
<evidence type="ECO:0000256" key="1">
    <source>
        <dbReference type="ARBA" id="ARBA00004141"/>
    </source>
</evidence>
<dbReference type="Pfam" id="PF02364">
    <property type="entry name" value="Glucan_synthase"/>
    <property type="match status" value="4"/>
</dbReference>
<dbReference type="GO" id="GO:0008360">
    <property type="term" value="P:regulation of cell shape"/>
    <property type="evidence" value="ECO:0007669"/>
    <property type="project" value="UniProtKB-KW"/>
</dbReference>
<feature type="transmembrane region" description="Helical" evidence="10">
    <location>
        <begin position="963"/>
        <end position="983"/>
    </location>
</feature>
<evidence type="ECO:0000256" key="3">
    <source>
        <dbReference type="ARBA" id="ARBA00012589"/>
    </source>
</evidence>
<evidence type="ECO:0000256" key="6">
    <source>
        <dbReference type="ARBA" id="ARBA00022692"/>
    </source>
</evidence>
<gene>
    <name evidence="12" type="ORF">F3Y22_tig00116962pilonHSYRG00938</name>
</gene>
<feature type="transmembrane region" description="Helical" evidence="10">
    <location>
        <begin position="1066"/>
        <end position="1083"/>
    </location>
</feature>
<feature type="transmembrane region" description="Helical" evidence="10">
    <location>
        <begin position="1090"/>
        <end position="1109"/>
    </location>
</feature>
<evidence type="ECO:0000256" key="5">
    <source>
        <dbReference type="ARBA" id="ARBA00022679"/>
    </source>
</evidence>